<dbReference type="InterPro" id="IPR018490">
    <property type="entry name" value="cNMP-bd_dom_sf"/>
</dbReference>
<feature type="transmembrane region" description="Helical" evidence="1">
    <location>
        <begin position="12"/>
        <end position="30"/>
    </location>
</feature>
<keyword evidence="1" id="KW-0812">Transmembrane</keyword>
<evidence type="ECO:0000256" key="1">
    <source>
        <dbReference type="SAM" id="Phobius"/>
    </source>
</evidence>
<reference evidence="3 4" key="1">
    <citation type="submission" date="2018-03" db="EMBL/GenBank/DDBJ databases">
        <title>The ancient ancestry and fast evolution of plastids.</title>
        <authorList>
            <person name="Moore K.R."/>
            <person name="Magnabosco C."/>
            <person name="Momper L."/>
            <person name="Gold D.A."/>
            <person name="Bosak T."/>
            <person name="Fournier G.P."/>
        </authorList>
    </citation>
    <scope>NUCLEOTIDE SEQUENCE [LARGE SCALE GENOMIC DNA]</scope>
    <source>
        <strain evidence="3 4">CCALA 016</strain>
    </source>
</reference>
<protein>
    <submittedName>
        <fullName evidence="3">Cyclic nucleotide-binding protein</fullName>
    </submittedName>
</protein>
<feature type="transmembrane region" description="Helical" evidence="1">
    <location>
        <begin position="68"/>
        <end position="89"/>
    </location>
</feature>
<proteinExistence type="predicted"/>
<feature type="transmembrane region" description="Helical" evidence="1">
    <location>
        <begin position="139"/>
        <end position="156"/>
    </location>
</feature>
<feature type="domain" description="Cyclic nucleotide-binding" evidence="2">
    <location>
        <begin position="822"/>
        <end position="940"/>
    </location>
</feature>
<reference evidence="3 4" key="2">
    <citation type="submission" date="2018-03" db="EMBL/GenBank/DDBJ databases">
        <authorList>
            <person name="Keele B.F."/>
        </authorList>
    </citation>
    <scope>NUCLEOTIDE SEQUENCE [LARGE SCALE GENOMIC DNA]</scope>
    <source>
        <strain evidence="3 4">CCALA 016</strain>
    </source>
</reference>
<feature type="transmembrane region" description="Helical" evidence="1">
    <location>
        <begin position="318"/>
        <end position="340"/>
    </location>
</feature>
<keyword evidence="1" id="KW-1133">Transmembrane helix</keyword>
<keyword evidence="1" id="KW-0472">Membrane</keyword>
<dbReference type="InterPro" id="IPR000595">
    <property type="entry name" value="cNMP-bd_dom"/>
</dbReference>
<dbReference type="Pfam" id="PF12801">
    <property type="entry name" value="Fer4_5"/>
    <property type="match status" value="1"/>
</dbReference>
<dbReference type="SUPFAM" id="SSF51206">
    <property type="entry name" value="cAMP-binding domain-like"/>
    <property type="match status" value="1"/>
</dbReference>
<gene>
    <name evidence="3" type="ORF">C7H19_03455</name>
</gene>
<dbReference type="AlphaFoldDB" id="A0A2T1M1I3"/>
<dbReference type="InterPro" id="IPR014710">
    <property type="entry name" value="RmlC-like_jellyroll"/>
</dbReference>
<organism evidence="3 4">
    <name type="scientific">Aphanothece hegewaldii CCALA 016</name>
    <dbReference type="NCBI Taxonomy" id="2107694"/>
    <lineage>
        <taxon>Bacteria</taxon>
        <taxon>Bacillati</taxon>
        <taxon>Cyanobacteriota</taxon>
        <taxon>Cyanophyceae</taxon>
        <taxon>Oscillatoriophycideae</taxon>
        <taxon>Chroococcales</taxon>
        <taxon>Aphanothecaceae</taxon>
        <taxon>Aphanothece</taxon>
    </lineage>
</organism>
<accession>A0A2T1M1I3</accession>
<dbReference type="Gene3D" id="2.60.120.10">
    <property type="entry name" value="Jelly Rolls"/>
    <property type="match status" value="1"/>
</dbReference>
<dbReference type="Proteomes" id="UP000239001">
    <property type="component" value="Unassembled WGS sequence"/>
</dbReference>
<dbReference type="PROSITE" id="PS50042">
    <property type="entry name" value="CNMP_BINDING_3"/>
    <property type="match status" value="1"/>
</dbReference>
<feature type="transmembrane region" description="Helical" evidence="1">
    <location>
        <begin position="265"/>
        <end position="283"/>
    </location>
</feature>
<comment type="caution">
    <text evidence="3">The sequence shown here is derived from an EMBL/GenBank/DDBJ whole genome shotgun (WGS) entry which is preliminary data.</text>
</comment>
<keyword evidence="4" id="KW-1185">Reference proteome</keyword>
<dbReference type="EMBL" id="PXOH01000003">
    <property type="protein sequence ID" value="PSF38579.1"/>
    <property type="molecule type" value="Genomic_DNA"/>
</dbReference>
<evidence type="ECO:0000259" key="2">
    <source>
        <dbReference type="PROSITE" id="PS50042"/>
    </source>
</evidence>
<evidence type="ECO:0000313" key="3">
    <source>
        <dbReference type="EMBL" id="PSF38579.1"/>
    </source>
</evidence>
<sequence length="940" mass="108704">MLSKISEKSMHTVRWIITSGWLLLIFSLFYDPISANLFTFSTLNNSATCIKVQGICLSQKPYPLGNSIFWGLIIPISIFILFVFGHEFWRRICPLSFLSQIPRALGKQRRISKIDPKTGQKRHELIKIKPDSWLGRNHLYFQFGFLYLGVCSRILFLDSHRLLLGIFLLATIVFAITIGYFYAGKTWCHYFCPMGTVQIFYGEPRGLLTSIAHNSDKNPITQSMCRHINPENKIESACVACTSPCLDIDAERSYWERFNRSDYKFISYGYVGLVIGFFFYYYLYSGDWRYWFNGAWSHDETQLKSLFSAGFYLDETAIAIPKLVAVPLTIGLSTFLSYLIGKKLEKAYKSYQLQRDTFLNSQQVQHQIFTLCTFFTFNLFFIFAARTYINILPIQLQYIYNISLVILSTIWLYRTWGRSRDLYAKEGLASRLRKQLNQLQLDVSRFLEGRSLERLNVDEVYILAKILPGFTGEKKLRAYKGVLKEALEEGYVNSASSLEVLRQMRQELGISEDEHLQAITELGIENIELLDPNIQRTRENQLRLFWFKQRIKELVTHKRRRGATGLGRELLKVIKKEKSVHEVLKKDHNSWRNNSQEYNITPEEEVSILAELEPESQFIHRSNILLDQLQQLADSYQALENKKLAFKPKPYLVSGINILQKTIQRKQKLFAKGILELLENLENSPDATHIAIALASLAPQSLLELLSTQENDWEKRLNSFLLARIRKQIKYAKTIIYPFSEPSLIPYLEVLVDESDSLTKAVSLYLMAYLDILRGQQKAIQLLESYLILNPLVKETAQTVLNNHLTSQNTLLKLLYLSSCELFDNLKSEQLLDLAYQANFKTYHSLEMILNMGELNHELLILVEGEVKEERENGQFKTFIITPVQTLNQVELLAQIPQMSNLIAMVSETKVLALDSQCFDTTFAQNQELMKKVISQLATK</sequence>
<feature type="transmembrane region" description="Helical" evidence="1">
    <location>
        <begin position="368"/>
        <end position="389"/>
    </location>
</feature>
<evidence type="ECO:0000313" key="4">
    <source>
        <dbReference type="Proteomes" id="UP000239001"/>
    </source>
</evidence>
<name>A0A2T1M1I3_9CHRO</name>
<dbReference type="OrthoDB" id="8360592at2"/>
<feature type="transmembrane region" description="Helical" evidence="1">
    <location>
        <begin position="162"/>
        <end position="183"/>
    </location>
</feature>
<dbReference type="InterPro" id="IPR017896">
    <property type="entry name" value="4Fe4S_Fe-S-bd"/>
</dbReference>